<protein>
    <submittedName>
        <fullName evidence="3">Uncharacterized protein</fullName>
    </submittedName>
</protein>
<keyword evidence="2" id="KW-1133">Transmembrane helix</keyword>
<name>A0A328VGT9_9CHLR</name>
<dbReference type="Proteomes" id="UP000248706">
    <property type="component" value="Unassembled WGS sequence"/>
</dbReference>
<keyword evidence="2" id="KW-0812">Transmembrane</keyword>
<evidence type="ECO:0000256" key="2">
    <source>
        <dbReference type="SAM" id="Phobius"/>
    </source>
</evidence>
<feature type="compositionally biased region" description="Low complexity" evidence="1">
    <location>
        <begin position="51"/>
        <end position="79"/>
    </location>
</feature>
<reference evidence="3 4" key="1">
    <citation type="submission" date="2016-08" db="EMBL/GenBank/DDBJ databases">
        <title>Analysis of Carbohydrate Active Enzymes in Thermogemmatispora T81 Reveals Carbohydrate Degradation Ability.</title>
        <authorList>
            <person name="Tomazini A."/>
            <person name="Lal S."/>
            <person name="Stott M."/>
            <person name="Henrissat B."/>
            <person name="Polikarpov I."/>
            <person name="Sparling R."/>
            <person name="Levin D.B."/>
        </authorList>
    </citation>
    <scope>NUCLEOTIDE SEQUENCE [LARGE SCALE GENOMIC DNA]</scope>
    <source>
        <strain evidence="3 4">T81</strain>
    </source>
</reference>
<evidence type="ECO:0000313" key="4">
    <source>
        <dbReference type="Proteomes" id="UP000248706"/>
    </source>
</evidence>
<accession>A0A328VGT9</accession>
<sequence>MPQAQPGSAGSVPTSVQQMPFPSWPQPGPAPQPTPLPPGGGDWNDVDPASPTTVFQPQLVQQPPQPQTPLWLPGTPLQQGTSPQEFSPATPATAGTAFTAPSYRPSHVRLGFFTSAACLVTAAIILLFVWFMATNMVINPTGGSTSLQNAVSATASRNGPATPLASATASPSTTALPGQAYIDQPQLASAVNTQTGQPSQVTTTFKTNQAIYVTFALHPHGQAGAVCVYWYLNGNSVTNFAFPVRPYSQTGYSYAIYGQPGTGSVDLYWASTTQCTDRVLAQHVTFTVVAG</sequence>
<feature type="compositionally biased region" description="Polar residues" evidence="1">
    <location>
        <begin position="1"/>
        <end position="18"/>
    </location>
</feature>
<feature type="region of interest" description="Disordered" evidence="1">
    <location>
        <begin position="1"/>
        <end position="93"/>
    </location>
</feature>
<feature type="compositionally biased region" description="Pro residues" evidence="1">
    <location>
        <begin position="22"/>
        <end position="38"/>
    </location>
</feature>
<proteinExistence type="predicted"/>
<gene>
    <name evidence="3" type="ORF">A4R35_11100</name>
</gene>
<feature type="transmembrane region" description="Helical" evidence="2">
    <location>
        <begin position="110"/>
        <end position="133"/>
    </location>
</feature>
<dbReference type="AlphaFoldDB" id="A0A328VGT9"/>
<keyword evidence="4" id="KW-1185">Reference proteome</keyword>
<keyword evidence="2" id="KW-0472">Membrane</keyword>
<evidence type="ECO:0000313" key="3">
    <source>
        <dbReference type="EMBL" id="RAQ96081.1"/>
    </source>
</evidence>
<comment type="caution">
    <text evidence="3">The sequence shown here is derived from an EMBL/GenBank/DDBJ whole genome shotgun (WGS) entry which is preliminary data.</text>
</comment>
<organism evidence="3 4">
    <name type="scientific">Thermogemmatispora tikiterensis</name>
    <dbReference type="NCBI Taxonomy" id="1825093"/>
    <lineage>
        <taxon>Bacteria</taxon>
        <taxon>Bacillati</taxon>
        <taxon>Chloroflexota</taxon>
        <taxon>Ktedonobacteria</taxon>
        <taxon>Thermogemmatisporales</taxon>
        <taxon>Thermogemmatisporaceae</taxon>
        <taxon>Thermogemmatispora</taxon>
    </lineage>
</organism>
<dbReference type="EMBL" id="MCIF01000002">
    <property type="protein sequence ID" value="RAQ96081.1"/>
    <property type="molecule type" value="Genomic_DNA"/>
</dbReference>
<evidence type="ECO:0000256" key="1">
    <source>
        <dbReference type="SAM" id="MobiDB-lite"/>
    </source>
</evidence>